<keyword evidence="6" id="KW-1185">Reference proteome</keyword>
<dbReference type="PANTHER" id="PTHR22683:SF41">
    <property type="entry name" value="DNA TRANSLOCASE FTSK"/>
    <property type="match status" value="1"/>
</dbReference>
<dbReference type="PANTHER" id="PTHR22683">
    <property type="entry name" value="SPORULATION PROTEIN RELATED"/>
    <property type="match status" value="1"/>
</dbReference>
<evidence type="ECO:0000313" key="5">
    <source>
        <dbReference type="EMBL" id="MFD1309755.1"/>
    </source>
</evidence>
<dbReference type="InterPro" id="IPR027417">
    <property type="entry name" value="P-loop_NTPase"/>
</dbReference>
<dbReference type="RefSeq" id="WP_381329139.1">
    <property type="nucleotide sequence ID" value="NZ_JBHTMM010000041.1"/>
</dbReference>
<organism evidence="5 6">
    <name type="scientific">Streptomyces kaempferi</name>
    <dbReference type="NCBI Taxonomy" id="333725"/>
    <lineage>
        <taxon>Bacteria</taxon>
        <taxon>Bacillati</taxon>
        <taxon>Actinomycetota</taxon>
        <taxon>Actinomycetes</taxon>
        <taxon>Kitasatosporales</taxon>
        <taxon>Streptomycetaceae</taxon>
        <taxon>Streptomyces</taxon>
    </lineage>
</organism>
<dbReference type="Gene3D" id="3.40.50.300">
    <property type="entry name" value="P-loop containing nucleotide triphosphate hydrolases"/>
    <property type="match status" value="1"/>
</dbReference>
<evidence type="ECO:0000256" key="2">
    <source>
        <dbReference type="ARBA" id="ARBA00022840"/>
    </source>
</evidence>
<dbReference type="InterPro" id="IPR050206">
    <property type="entry name" value="FtsK/SpoIIIE/SftA"/>
</dbReference>
<dbReference type="SUPFAM" id="SSF52540">
    <property type="entry name" value="P-loop containing nucleoside triphosphate hydrolases"/>
    <property type="match status" value="1"/>
</dbReference>
<proteinExistence type="predicted"/>
<keyword evidence="1 3" id="KW-0547">Nucleotide-binding</keyword>
<keyword evidence="2 3" id="KW-0067">ATP-binding</keyword>
<feature type="domain" description="FtsK" evidence="4">
    <location>
        <begin position="263"/>
        <end position="448"/>
    </location>
</feature>
<evidence type="ECO:0000259" key="4">
    <source>
        <dbReference type="PROSITE" id="PS50901"/>
    </source>
</evidence>
<protein>
    <submittedName>
        <fullName evidence="5">FtsK/SpoIIIE domain-containing protein</fullName>
    </submittedName>
</protein>
<feature type="binding site" evidence="3">
    <location>
        <begin position="279"/>
        <end position="286"/>
    </location>
    <ligand>
        <name>ATP</name>
        <dbReference type="ChEBI" id="CHEBI:30616"/>
    </ligand>
</feature>
<reference evidence="6" key="1">
    <citation type="journal article" date="2019" name="Int. J. Syst. Evol. Microbiol.">
        <title>The Global Catalogue of Microorganisms (GCM) 10K type strain sequencing project: providing services to taxonomists for standard genome sequencing and annotation.</title>
        <authorList>
            <consortium name="The Broad Institute Genomics Platform"/>
            <consortium name="The Broad Institute Genome Sequencing Center for Infectious Disease"/>
            <person name="Wu L."/>
            <person name="Ma J."/>
        </authorList>
    </citation>
    <scope>NUCLEOTIDE SEQUENCE [LARGE SCALE GENOMIC DNA]</scope>
    <source>
        <strain evidence="6">CGMCC 4.7020</strain>
    </source>
</reference>
<accession>A0ABW3XKS1</accession>
<name>A0ABW3XKS1_9ACTN</name>
<evidence type="ECO:0000256" key="1">
    <source>
        <dbReference type="ARBA" id="ARBA00022741"/>
    </source>
</evidence>
<sequence>MKLTAADLATSTIAPSIVTGAALIAEWQYGDHAAVVEFLTAVVTGKVAFVSFAKKWSPSLSWGALAMAGAFTQAGVTTVGGAGPTAYAWLVSAATAVAARLVYKHHTRHDDVKLNMEAVKLQTALVGQQIRQQQLTKLTTPDAVPAGPDLSGRTVEERQMRTAVWEALRQELAGCLIETTDVGWKAVLDLPPTLDRDTLRSRWPRVAGALRVDGAFHLDDGPLSSQLVVNYVAGDPLDTAVPYESERGATFLDPVVISRDEFGQPVAIEMAYSHTLIAGSSKFGKSTLVRLLAIRLAGRPDTVLYGVDMKPGSPELTPMRPLLQDLASTPEEAHALMDWMKAELDERGAILADHGDQEWIPAKHGRPAVYVIVDEHAELVRQGDKGRKKSERISDKVESFLALNRAYGIHMISATQQPSSGVFGGKTDARGNYANRISTRMNDRAHAMFVFGRASGYNPGDLTKPGEILVNTPDHARPFRSRVQWLRGEDFRREVARLARETAKAPVGKRLILPAPGSSNQEKIRNALVKYGNMQRRELEQATGLGEKQVLDAARALRPDVERCEDTQTWRIVPAAAWEAQAIASP</sequence>
<dbReference type="Proteomes" id="UP001597058">
    <property type="component" value="Unassembled WGS sequence"/>
</dbReference>
<dbReference type="PROSITE" id="PS50901">
    <property type="entry name" value="FTSK"/>
    <property type="match status" value="1"/>
</dbReference>
<comment type="caution">
    <text evidence="5">The sequence shown here is derived from an EMBL/GenBank/DDBJ whole genome shotgun (WGS) entry which is preliminary data.</text>
</comment>
<evidence type="ECO:0000256" key="3">
    <source>
        <dbReference type="PROSITE-ProRule" id="PRU00289"/>
    </source>
</evidence>
<dbReference type="Pfam" id="PF01580">
    <property type="entry name" value="FtsK_SpoIIIE"/>
    <property type="match status" value="1"/>
</dbReference>
<dbReference type="EMBL" id="JBHTMM010000041">
    <property type="protein sequence ID" value="MFD1309755.1"/>
    <property type="molecule type" value="Genomic_DNA"/>
</dbReference>
<dbReference type="InterPro" id="IPR002543">
    <property type="entry name" value="FtsK_dom"/>
</dbReference>
<evidence type="ECO:0000313" key="6">
    <source>
        <dbReference type="Proteomes" id="UP001597058"/>
    </source>
</evidence>
<gene>
    <name evidence="5" type="ORF">ACFQ5X_28335</name>
</gene>